<dbReference type="EMBL" id="ASPP01013666">
    <property type="protein sequence ID" value="ETO19450.1"/>
    <property type="molecule type" value="Genomic_DNA"/>
</dbReference>
<feature type="transmembrane region" description="Helical" evidence="1">
    <location>
        <begin position="12"/>
        <end position="35"/>
    </location>
</feature>
<dbReference type="PROSITE" id="PS51257">
    <property type="entry name" value="PROKAR_LIPOPROTEIN"/>
    <property type="match status" value="1"/>
</dbReference>
<dbReference type="SUPFAM" id="SSF51197">
    <property type="entry name" value="Clavaminate synthase-like"/>
    <property type="match status" value="1"/>
</dbReference>
<dbReference type="InterPro" id="IPR026992">
    <property type="entry name" value="DIOX_N"/>
</dbReference>
<comment type="caution">
    <text evidence="3">The sequence shown here is derived from an EMBL/GenBank/DDBJ whole genome shotgun (WGS) entry which is preliminary data.</text>
</comment>
<accession>X6MZK1</accession>
<keyword evidence="4" id="KW-1185">Reference proteome</keyword>
<dbReference type="Pfam" id="PF14226">
    <property type="entry name" value="DIOX_N"/>
    <property type="match status" value="1"/>
</dbReference>
<gene>
    <name evidence="3" type="ORF">RFI_17780</name>
</gene>
<dbReference type="InterPro" id="IPR027443">
    <property type="entry name" value="IPNS-like_sf"/>
</dbReference>
<evidence type="ECO:0000256" key="1">
    <source>
        <dbReference type="SAM" id="Phobius"/>
    </source>
</evidence>
<dbReference type="Proteomes" id="UP000023152">
    <property type="component" value="Unassembled WGS sequence"/>
</dbReference>
<evidence type="ECO:0000313" key="3">
    <source>
        <dbReference type="EMBL" id="ETO19450.1"/>
    </source>
</evidence>
<dbReference type="Gene3D" id="2.60.120.330">
    <property type="entry name" value="B-lactam Antibiotic, Isopenicillin N Synthase, Chain"/>
    <property type="match status" value="1"/>
</dbReference>
<keyword evidence="1" id="KW-0812">Transmembrane</keyword>
<dbReference type="AlphaFoldDB" id="X6MZK1"/>
<proteinExistence type="predicted"/>
<protein>
    <recommendedName>
        <fullName evidence="2">Non-haem dioxygenase N-terminal domain-containing protein</fullName>
    </recommendedName>
</protein>
<organism evidence="3 4">
    <name type="scientific">Reticulomyxa filosa</name>
    <dbReference type="NCBI Taxonomy" id="46433"/>
    <lineage>
        <taxon>Eukaryota</taxon>
        <taxon>Sar</taxon>
        <taxon>Rhizaria</taxon>
        <taxon>Retaria</taxon>
        <taxon>Foraminifera</taxon>
        <taxon>Monothalamids</taxon>
        <taxon>Reticulomyxidae</taxon>
        <taxon>Reticulomyxa</taxon>
    </lineage>
</organism>
<evidence type="ECO:0000259" key="2">
    <source>
        <dbReference type="Pfam" id="PF14226"/>
    </source>
</evidence>
<keyword evidence="1" id="KW-0472">Membrane</keyword>
<evidence type="ECO:0000313" key="4">
    <source>
        <dbReference type="Proteomes" id="UP000023152"/>
    </source>
</evidence>
<feature type="non-terminal residue" evidence="3">
    <location>
        <position position="207"/>
    </location>
</feature>
<name>X6MZK1_RETFI</name>
<keyword evidence="1" id="KW-1133">Transmembrane helix</keyword>
<reference evidence="3 4" key="1">
    <citation type="journal article" date="2013" name="Curr. Biol.">
        <title>The Genome of the Foraminiferan Reticulomyxa filosa.</title>
        <authorList>
            <person name="Glockner G."/>
            <person name="Hulsmann N."/>
            <person name="Schleicher M."/>
            <person name="Noegel A.A."/>
            <person name="Eichinger L."/>
            <person name="Gallinger C."/>
            <person name="Pawlowski J."/>
            <person name="Sierra R."/>
            <person name="Euteneuer U."/>
            <person name="Pillet L."/>
            <person name="Moustafa A."/>
            <person name="Platzer M."/>
            <person name="Groth M."/>
            <person name="Szafranski K."/>
            <person name="Schliwa M."/>
        </authorList>
    </citation>
    <scope>NUCLEOTIDE SEQUENCE [LARGE SCALE GENOMIC DNA]</scope>
</reference>
<sequence>MVFNRVWDKFQKIYPSLDVQFVLIFIVGCALAWYVNHQPVSPEFPEVYAPYIEIPTVDISSFFTPVTKANKEEVEKRQREAARLVGEYSEKYGNKMFEELKMKRDDMIQLGYHLFTNVPSTIKKEYQPNSKPSTNNRGYLLRGAESGSNEYFEHKEGFSYGYDHDEKKGSLENDMEQYNQWPSSPHLTIDNIKKFNLFYDLMTNISF</sequence>
<feature type="domain" description="Non-haem dioxygenase N-terminal" evidence="2">
    <location>
        <begin position="54"/>
        <end position="183"/>
    </location>
</feature>